<dbReference type="AlphaFoldDB" id="A0A917IXT5"/>
<dbReference type="Gene3D" id="2.40.50.90">
    <property type="match status" value="1"/>
</dbReference>
<dbReference type="Proteomes" id="UP000600171">
    <property type="component" value="Unassembled WGS sequence"/>
</dbReference>
<accession>A0A917IXT5</accession>
<sequence>MAGVRVYRSLALGALGLLALAGCGASSTEQAAPAPSKTEYQDGQAAKVVSVQSANSLTVDVDGATEQVRMVNVAAPTENNNEMSGACLVQESADYLKKKLPEGTEITLQFDDAQIGSTGALDAAVYLGDELINADVVGAGMATTTYATAKDEFYSEISQAQQSAAEKKVGLYDPSIDCTIPYQIAQAQQKVKSAGELGEEADRERVYKEASTLYNQLSEATQAPAQWVGSIVTLDSVSTQLDDLRGALDKNYYDENGMSEADYASATATTGRPG</sequence>
<feature type="signal peptide" evidence="1">
    <location>
        <begin position="1"/>
        <end position="31"/>
    </location>
</feature>
<evidence type="ECO:0000313" key="3">
    <source>
        <dbReference type="EMBL" id="GGH66933.1"/>
    </source>
</evidence>
<dbReference type="SMART" id="SM00318">
    <property type="entry name" value="SNc"/>
    <property type="match status" value="1"/>
</dbReference>
<dbReference type="SUPFAM" id="SSF50199">
    <property type="entry name" value="Staphylococcal nuclease"/>
    <property type="match status" value="1"/>
</dbReference>
<dbReference type="InterPro" id="IPR016071">
    <property type="entry name" value="Staphylococal_nuclease_OB-fold"/>
</dbReference>
<comment type="caution">
    <text evidence="3">The sequence shown here is derived from an EMBL/GenBank/DDBJ whole genome shotgun (WGS) entry which is preliminary data.</text>
</comment>
<reference evidence="3 4" key="1">
    <citation type="journal article" date="2014" name="Int. J. Syst. Evol. Microbiol.">
        <title>Complete genome sequence of Corynebacterium casei LMG S-19264T (=DSM 44701T), isolated from a smear-ripened cheese.</title>
        <authorList>
            <consortium name="US DOE Joint Genome Institute (JGI-PGF)"/>
            <person name="Walter F."/>
            <person name="Albersmeier A."/>
            <person name="Kalinowski J."/>
            <person name="Ruckert C."/>
        </authorList>
    </citation>
    <scope>NUCLEOTIDE SEQUENCE [LARGE SCALE GENOMIC DNA]</scope>
    <source>
        <strain evidence="3 4">CCM 8669</strain>
    </source>
</reference>
<organism evidence="3 4">
    <name type="scientific">Rothia aerolata</name>
    <dbReference type="NCBI Taxonomy" id="1812262"/>
    <lineage>
        <taxon>Bacteria</taxon>
        <taxon>Bacillati</taxon>
        <taxon>Actinomycetota</taxon>
        <taxon>Actinomycetes</taxon>
        <taxon>Micrococcales</taxon>
        <taxon>Micrococcaceae</taxon>
        <taxon>Rothia</taxon>
    </lineage>
</organism>
<dbReference type="InterPro" id="IPR035437">
    <property type="entry name" value="SNase_OB-fold_sf"/>
</dbReference>
<dbReference type="EMBL" id="BMDC01000005">
    <property type="protein sequence ID" value="GGH66933.1"/>
    <property type="molecule type" value="Genomic_DNA"/>
</dbReference>
<keyword evidence="4" id="KW-1185">Reference proteome</keyword>
<gene>
    <name evidence="3" type="ORF">GCM10007359_21570</name>
</gene>
<feature type="domain" description="TNase-like" evidence="2">
    <location>
        <begin position="42"/>
        <end position="174"/>
    </location>
</feature>
<feature type="chain" id="PRO_5036872726" description="TNase-like domain-containing protein" evidence="1">
    <location>
        <begin position="32"/>
        <end position="274"/>
    </location>
</feature>
<evidence type="ECO:0000313" key="4">
    <source>
        <dbReference type="Proteomes" id="UP000600171"/>
    </source>
</evidence>
<dbReference type="RefSeq" id="WP_188360391.1">
    <property type="nucleotide sequence ID" value="NZ_BMDC01000005.1"/>
</dbReference>
<keyword evidence="1" id="KW-0732">Signal</keyword>
<evidence type="ECO:0000256" key="1">
    <source>
        <dbReference type="SAM" id="SignalP"/>
    </source>
</evidence>
<name>A0A917IXT5_9MICC</name>
<dbReference type="Pfam" id="PF00565">
    <property type="entry name" value="SNase"/>
    <property type="match status" value="1"/>
</dbReference>
<evidence type="ECO:0000259" key="2">
    <source>
        <dbReference type="PROSITE" id="PS50830"/>
    </source>
</evidence>
<protein>
    <recommendedName>
        <fullName evidence="2">TNase-like domain-containing protein</fullName>
    </recommendedName>
</protein>
<dbReference type="PROSITE" id="PS51257">
    <property type="entry name" value="PROKAR_LIPOPROTEIN"/>
    <property type="match status" value="1"/>
</dbReference>
<dbReference type="PROSITE" id="PS50830">
    <property type="entry name" value="TNASE_3"/>
    <property type="match status" value="1"/>
</dbReference>
<proteinExistence type="predicted"/>